<feature type="domain" description="YagK/YfjJ C-terminal" evidence="1">
    <location>
        <begin position="72"/>
        <end position="214"/>
    </location>
</feature>
<comment type="caution">
    <text evidence="2">The sequence shown here is derived from an EMBL/GenBank/DDBJ whole genome shotgun (WGS) entry which is preliminary data.</text>
</comment>
<evidence type="ECO:0000313" key="2">
    <source>
        <dbReference type="EMBL" id="KYN80090.1"/>
    </source>
</evidence>
<dbReference type="EMBL" id="LOBP01000206">
    <property type="protein sequence ID" value="KYN80090.1"/>
    <property type="molecule type" value="Genomic_DNA"/>
</dbReference>
<name>A0ABR5VWH7_9VIBR</name>
<proteinExistence type="predicted"/>
<evidence type="ECO:0000313" key="3">
    <source>
        <dbReference type="Proteomes" id="UP000075609"/>
    </source>
</evidence>
<reference evidence="2 3" key="1">
    <citation type="submission" date="2015-12" db="EMBL/GenBank/DDBJ databases">
        <authorList>
            <person name="Tarr C.L."/>
            <person name="Gladney L.M."/>
        </authorList>
    </citation>
    <scope>NUCLEOTIDE SEQUENCE [LARGE SCALE GENOMIC DNA]</scope>
    <source>
        <strain evidence="2 3">1048-83</strain>
    </source>
</reference>
<dbReference type="InterPro" id="IPR057271">
    <property type="entry name" value="YagK_YfjJ_C"/>
</dbReference>
<gene>
    <name evidence="2" type="ORF">ATY35_07545</name>
</gene>
<sequence>MEGKATGTGYFILSPVILNTLVNNPCMRKNHSTSPYYRYIDSVYHVNAGEGKPIFTHQMGKMIEQLEIMLGHHRKVLVVRFDLHLPSYGYSTDNQVMSMFLNHIRYRVKKRYKMVRLGYAWCRERNHASAQHYHVALLLNGSQIQYPDKLLSLLTQWWGTVSDGGHLFIPENCYYLVSRQSDGRVKRDAIYRLSYLAKVNSKQSREGFANDYGTSRLKMKSDQ</sequence>
<protein>
    <recommendedName>
        <fullName evidence="1">YagK/YfjJ C-terminal domain-containing protein</fullName>
    </recommendedName>
</protein>
<dbReference type="Pfam" id="PF11726">
    <property type="entry name" value="YagK_YfjJ_C"/>
    <property type="match status" value="1"/>
</dbReference>
<dbReference type="Proteomes" id="UP000075609">
    <property type="component" value="Unassembled WGS sequence"/>
</dbReference>
<organism evidence="2 3">
    <name type="scientific">Vibrio cidicii</name>
    <dbReference type="NCBI Taxonomy" id="1763883"/>
    <lineage>
        <taxon>Bacteria</taxon>
        <taxon>Pseudomonadati</taxon>
        <taxon>Pseudomonadota</taxon>
        <taxon>Gammaproteobacteria</taxon>
        <taxon>Vibrionales</taxon>
        <taxon>Vibrionaceae</taxon>
        <taxon>Vibrio</taxon>
    </lineage>
</organism>
<accession>A0ABR5VWH7</accession>
<evidence type="ECO:0000259" key="1">
    <source>
        <dbReference type="Pfam" id="PF11726"/>
    </source>
</evidence>
<keyword evidence="3" id="KW-1185">Reference proteome</keyword>